<dbReference type="AlphaFoldDB" id="A0A6L2J1R1"/>
<feature type="compositionally biased region" description="Low complexity" evidence="2">
    <location>
        <begin position="977"/>
        <end position="988"/>
    </location>
</feature>
<organism evidence="4">
    <name type="scientific">Tanacetum cinerariifolium</name>
    <name type="common">Dalmatian daisy</name>
    <name type="synonym">Chrysanthemum cinerariifolium</name>
    <dbReference type="NCBI Taxonomy" id="118510"/>
    <lineage>
        <taxon>Eukaryota</taxon>
        <taxon>Viridiplantae</taxon>
        <taxon>Streptophyta</taxon>
        <taxon>Embryophyta</taxon>
        <taxon>Tracheophyta</taxon>
        <taxon>Spermatophyta</taxon>
        <taxon>Magnoliopsida</taxon>
        <taxon>eudicotyledons</taxon>
        <taxon>Gunneridae</taxon>
        <taxon>Pentapetalae</taxon>
        <taxon>asterids</taxon>
        <taxon>campanulids</taxon>
        <taxon>Asterales</taxon>
        <taxon>Asteraceae</taxon>
        <taxon>Asteroideae</taxon>
        <taxon>Anthemideae</taxon>
        <taxon>Anthemidinae</taxon>
        <taxon>Tanacetum</taxon>
    </lineage>
</organism>
<gene>
    <name evidence="4" type="ORF">Tci_002528</name>
</gene>
<accession>A0A6L2J1R1</accession>
<evidence type="ECO:0000313" key="4">
    <source>
        <dbReference type="EMBL" id="GEU30550.1"/>
    </source>
</evidence>
<dbReference type="PANTHER" id="PTHR48258:SF4">
    <property type="entry name" value="DUF4216 DOMAIN-CONTAINING PROTEIN"/>
    <property type="match status" value="1"/>
</dbReference>
<dbReference type="SUPFAM" id="SSF57756">
    <property type="entry name" value="Retrovirus zinc finger-like domains"/>
    <property type="match status" value="1"/>
</dbReference>
<evidence type="ECO:0000256" key="1">
    <source>
        <dbReference type="PROSITE-ProRule" id="PRU00047"/>
    </source>
</evidence>
<keyword evidence="1" id="KW-0863">Zinc-finger</keyword>
<dbReference type="PROSITE" id="PS50158">
    <property type="entry name" value="ZF_CCHC"/>
    <property type="match status" value="1"/>
</dbReference>
<feature type="compositionally biased region" description="Acidic residues" evidence="2">
    <location>
        <begin position="935"/>
        <end position="961"/>
    </location>
</feature>
<proteinExistence type="predicted"/>
<dbReference type="GO" id="GO:0008270">
    <property type="term" value="F:zinc ion binding"/>
    <property type="evidence" value="ECO:0007669"/>
    <property type="project" value="UniProtKB-KW"/>
</dbReference>
<evidence type="ECO:0000259" key="3">
    <source>
        <dbReference type="PROSITE" id="PS50158"/>
    </source>
</evidence>
<protein>
    <recommendedName>
        <fullName evidence="3">CCHC-type domain-containing protein</fullName>
    </recommendedName>
</protein>
<dbReference type="InterPro" id="IPR001878">
    <property type="entry name" value="Znf_CCHC"/>
</dbReference>
<dbReference type="PANTHER" id="PTHR48258">
    <property type="entry name" value="DUF4218 DOMAIN-CONTAINING PROTEIN-RELATED"/>
    <property type="match status" value="1"/>
</dbReference>
<dbReference type="InterPro" id="IPR025452">
    <property type="entry name" value="DUF4218"/>
</dbReference>
<reference evidence="4" key="1">
    <citation type="journal article" date="2019" name="Sci. Rep.">
        <title>Draft genome of Tanacetum cinerariifolium, the natural source of mosquito coil.</title>
        <authorList>
            <person name="Yamashiro T."/>
            <person name="Shiraishi A."/>
            <person name="Satake H."/>
            <person name="Nakayama K."/>
        </authorList>
    </citation>
    <scope>NUCLEOTIDE SEQUENCE</scope>
</reference>
<comment type="caution">
    <text evidence="4">The sequence shown here is derived from an EMBL/GenBank/DDBJ whole genome shotgun (WGS) entry which is preliminary data.</text>
</comment>
<keyword evidence="1" id="KW-0862">Zinc</keyword>
<evidence type="ECO:0000256" key="2">
    <source>
        <dbReference type="SAM" id="MobiDB-lite"/>
    </source>
</evidence>
<keyword evidence="1" id="KW-0479">Metal-binding</keyword>
<dbReference type="GO" id="GO:0003676">
    <property type="term" value="F:nucleic acid binding"/>
    <property type="evidence" value="ECO:0007669"/>
    <property type="project" value="InterPro"/>
</dbReference>
<dbReference type="Gene3D" id="4.10.60.10">
    <property type="entry name" value="Zinc finger, CCHC-type"/>
    <property type="match status" value="1"/>
</dbReference>
<dbReference type="EMBL" id="BKCJ010000166">
    <property type="protein sequence ID" value="GEU30550.1"/>
    <property type="molecule type" value="Genomic_DNA"/>
</dbReference>
<feature type="domain" description="CCHC-type" evidence="3">
    <location>
        <begin position="202"/>
        <end position="216"/>
    </location>
</feature>
<feature type="region of interest" description="Disordered" evidence="2">
    <location>
        <begin position="930"/>
        <end position="1019"/>
    </location>
</feature>
<dbReference type="InterPro" id="IPR036875">
    <property type="entry name" value="Znf_CCHC_sf"/>
</dbReference>
<name>A0A6L2J1R1_TANCI</name>
<dbReference type="Pfam" id="PF13960">
    <property type="entry name" value="DUF4218"/>
    <property type="match status" value="1"/>
</dbReference>
<sequence length="1044" mass="118336">MEAQPEIIQNISSLKLPMLKTGDYDLWNMRMEQYLTHTDYALWKVIINGDSHVHEPPAVVTVVRPKTEAQKLARKNKLKAKSTLLLAIPDEHLLKFHSIKDANINETVTTAHDIPAAGSKEQPSASSYADDVMFSFFASQSNTPQLDNEDLEQIGTSDLEEIDLKWQVAIITIRVKKFMKRTRRNLKFNGKEPVGFDKTKVKCYNCYRRGHFARECHAPRNQDNRSADNERRVIPVETPASALVVQDGLGGYDWSYQAEKGPTDFALIAHSSYSANSSNSEGKGTGQREVRPVWNNARRLNHQNFSKMTHPHPKRNFVPTAVVTKLGPVLVNAAKQNSAASTSTARPKVNTATIRPNVNAKSSYFKPNFPKKMHFNQRSVAKTNTFLRKINIAKGKNVTTAGPKAVVNAIEEKKKNVVKSSACWIWSYCCSVDVDLVSLMRRTGFRTRDEVKYHLLQKGFMHGYTTWWEHGETEDTFHHVGQCSNTMEDDEVDATTHIELNNIYPIDYNLGSSSEEEEVQDEEVPNEFAQRFYRFNDNDIPFMLPKDNKLVENFYKAKKCSKEISLPIKKIYACKKHCMLFYDADASLTHCRWYGTSRYKSGGRKVPNLVLTYMPIADRLQLLYMSKTTTKDMKWHADYKTADGSMVHPSDGTAWKHLDLEVHYLCMKSAMHTLDVMHIEKNVFENIFILRKQNNKVLKTKASYTLSKPHINKVCEWLKNVKFPDGYASNVGGCVNLNDYSFYSFKSHECHVFMQRLLPIALKGMIPNTIWDAITELCTFFRVICSKELHIEDLKTLKDNIVVTLCKLEKVFPPGFFDSMEHLVIHLVNEAINGVPRNTGGCISMREQLETEQGPRALLLRPIAVTNNTEVCVKGSCYNEEESDYYGELEEVIEAIVKAMPRGILQVKEGTTEDIQQVTLVREEIEEVQTALITDDTDDDDGKEEEFEYINGDDDSSDAIDLDSFNHSSDEDDCIPKGKGSNNTSGNGRDISNDYSLRGRGSSSIGGRGNESADEWCSSPHILGDERLVVHEDNEEHAVGSSQN</sequence>